<dbReference type="SMART" id="SM00612">
    <property type="entry name" value="Kelch"/>
    <property type="match status" value="4"/>
</dbReference>
<feature type="compositionally biased region" description="Basic and acidic residues" evidence="3">
    <location>
        <begin position="59"/>
        <end position="69"/>
    </location>
</feature>
<reference evidence="4 5" key="1">
    <citation type="submission" date="2018-07" db="EMBL/GenBank/DDBJ databases">
        <title>The complete nuclear genome of the prasinophyte Chloropicon primus (CCMP1205).</title>
        <authorList>
            <person name="Pombert J.-F."/>
            <person name="Otis C."/>
            <person name="Turmel M."/>
            <person name="Lemieux C."/>
        </authorList>
    </citation>
    <scope>NUCLEOTIDE SEQUENCE [LARGE SCALE GENOMIC DNA]</scope>
    <source>
        <strain evidence="4 5">CCMP1205</strain>
    </source>
</reference>
<evidence type="ECO:0000256" key="3">
    <source>
        <dbReference type="SAM" id="MobiDB-lite"/>
    </source>
</evidence>
<dbReference type="Gene3D" id="2.120.10.80">
    <property type="entry name" value="Kelch-type beta propeller"/>
    <property type="match status" value="2"/>
</dbReference>
<evidence type="ECO:0008006" key="6">
    <source>
        <dbReference type="Google" id="ProtNLM"/>
    </source>
</evidence>
<evidence type="ECO:0000256" key="1">
    <source>
        <dbReference type="ARBA" id="ARBA00022441"/>
    </source>
</evidence>
<feature type="compositionally biased region" description="Low complexity" evidence="3">
    <location>
        <begin position="82"/>
        <end position="99"/>
    </location>
</feature>
<dbReference type="AlphaFoldDB" id="A0A5B8MRT0"/>
<name>A0A5B8MRT0_9CHLO</name>
<organism evidence="4 5">
    <name type="scientific">Chloropicon primus</name>
    <dbReference type="NCBI Taxonomy" id="1764295"/>
    <lineage>
        <taxon>Eukaryota</taxon>
        <taxon>Viridiplantae</taxon>
        <taxon>Chlorophyta</taxon>
        <taxon>Chloropicophyceae</taxon>
        <taxon>Chloropicales</taxon>
        <taxon>Chloropicaceae</taxon>
        <taxon>Chloropicon</taxon>
    </lineage>
</organism>
<feature type="compositionally biased region" description="Basic residues" evidence="3">
    <location>
        <begin position="162"/>
        <end position="172"/>
    </location>
</feature>
<evidence type="ECO:0000256" key="2">
    <source>
        <dbReference type="ARBA" id="ARBA00022737"/>
    </source>
</evidence>
<dbReference type="SUPFAM" id="SSF50965">
    <property type="entry name" value="Galactose oxidase, central domain"/>
    <property type="match status" value="1"/>
</dbReference>
<dbReference type="Pfam" id="PF24681">
    <property type="entry name" value="Kelch_KLHDC2_KLHL20_DRC7"/>
    <property type="match status" value="2"/>
</dbReference>
<dbReference type="InterPro" id="IPR011043">
    <property type="entry name" value="Gal_Oxase/kelch_b-propeller"/>
</dbReference>
<dbReference type="SUPFAM" id="SSF117281">
    <property type="entry name" value="Kelch motif"/>
    <property type="match status" value="1"/>
</dbReference>
<accession>A0A5B8MRT0</accession>
<dbReference type="EMBL" id="CP031043">
    <property type="protein sequence ID" value="QDZ23299.1"/>
    <property type="molecule type" value="Genomic_DNA"/>
</dbReference>
<feature type="compositionally biased region" description="Basic and acidic residues" evidence="3">
    <location>
        <begin position="115"/>
        <end position="125"/>
    </location>
</feature>
<keyword evidence="5" id="KW-1185">Reference proteome</keyword>
<dbReference type="STRING" id="1764295.A0A5B8MRT0"/>
<feature type="compositionally biased region" description="Basic and acidic residues" evidence="3">
    <location>
        <begin position="236"/>
        <end position="246"/>
    </location>
</feature>
<feature type="region of interest" description="Disordered" evidence="3">
    <location>
        <begin position="1"/>
        <end position="250"/>
    </location>
</feature>
<feature type="compositionally biased region" description="Polar residues" evidence="3">
    <location>
        <begin position="173"/>
        <end position="182"/>
    </location>
</feature>
<dbReference type="OrthoDB" id="10251809at2759"/>
<sequence length="824" mass="91083">MVRVDKPIEGNFFEPTLEEKLKSSPGMPPTAARPRPKVERPQSAGKRATLFSKYGKVGDGFRKFQDNIKHLQTPTPPKPKGTRPSRSNKVLPIGLGSSSPSPPGKNKSFLTPQQDGKEKSKKGDESGSSGPSPPAGKTPPMPKSLNWKSIAKDLTKDLTFSQKRHHRRRQKSARSPYSKQATPSPVKSPVVSVPEKAVTKDDAGSKGNAKGKKLFEDPPPAKPVERKSKSPAGQAKKSEQKADKAAKGVKKQGLNFDERFPLSVSHALYDNLDAASTSKPRRRIIKGEFSLNWVSHLKTNGSVPSNRMGHSQTSANFSLVVFGGATGGKFMNDLWIFNSETCTWCKKPAIGSVPSARGYHTTSLLDRGRRGDKEQSILLFGGWDGRFMFNDLYVVDNCEDLLYRKSAYFRQVKAGNAPVARAMHTMTTVYLGDSSTGYEQALILFGGWSRQSFLNDMHVYSVANEAWTKVTYKQNSDVPDKRGSHTAVAVKDQLYVFGGQKEEGPCNDLWTFSIQTRAWTLINQQGAVPSPRSGHSCVLVEDRYILLFGGYNGDKHLSDMYMLDTDSMQWEQKSLPLGHPLGRSAHQMSLVGGTRVYMTFGWSPHGVLCDIHALDTRAQVLKKISVTGGPYSSTLCQLSVEFTKEKEKSAPISIRWHRSKNGKPYVPIEGAVTSVYMPTADDVNASIGVSCMPCERTVPLGPSYFAFTQQIEVDPEMGGLVKSLVGQDKAKFSVNLLSAENVVAKMYLIFTSSSFELRTKSKTSFKEEYQTSFRVILSSQNPYTFVLQVHQGLSLPFAVQHIMERDLLALVARSYWALALKRML</sequence>
<dbReference type="InterPro" id="IPR006652">
    <property type="entry name" value="Kelch_1"/>
</dbReference>
<dbReference type="Proteomes" id="UP000316726">
    <property type="component" value="Chromosome 10"/>
</dbReference>
<keyword evidence="2" id="KW-0677">Repeat</keyword>
<protein>
    <recommendedName>
        <fullName evidence="6">Galactose oxidase</fullName>
    </recommendedName>
</protein>
<dbReference type="PANTHER" id="PTHR46093">
    <property type="entry name" value="ACYL-COA-BINDING DOMAIN-CONTAINING PROTEIN 5"/>
    <property type="match status" value="1"/>
</dbReference>
<feature type="compositionally biased region" description="Low complexity" evidence="3">
    <location>
        <begin position="183"/>
        <end position="194"/>
    </location>
</feature>
<evidence type="ECO:0000313" key="5">
    <source>
        <dbReference type="Proteomes" id="UP000316726"/>
    </source>
</evidence>
<keyword evidence="1" id="KW-0880">Kelch repeat</keyword>
<dbReference type="PANTHER" id="PTHR46093:SF18">
    <property type="entry name" value="FIBRONECTIN TYPE-III DOMAIN-CONTAINING PROTEIN"/>
    <property type="match status" value="1"/>
</dbReference>
<proteinExistence type="predicted"/>
<dbReference type="InterPro" id="IPR015915">
    <property type="entry name" value="Kelch-typ_b-propeller"/>
</dbReference>
<evidence type="ECO:0000313" key="4">
    <source>
        <dbReference type="EMBL" id="QDZ23299.1"/>
    </source>
</evidence>
<gene>
    <name evidence="4" type="ORF">A3770_10p58170</name>
</gene>
<feature type="compositionally biased region" description="Pro residues" evidence="3">
    <location>
        <begin position="131"/>
        <end position="142"/>
    </location>
</feature>